<dbReference type="InterPro" id="IPR003593">
    <property type="entry name" value="AAA+_ATPase"/>
</dbReference>
<dbReference type="InterPro" id="IPR006344">
    <property type="entry name" value="RecD"/>
</dbReference>
<evidence type="ECO:0000256" key="6">
    <source>
        <dbReference type="ARBA" id="ARBA00022839"/>
    </source>
</evidence>
<dbReference type="NCBIfam" id="TIGR01447">
    <property type="entry name" value="recD"/>
    <property type="match status" value="1"/>
</dbReference>
<gene>
    <name evidence="11 13" type="primary">recD</name>
    <name evidence="13" type="ORF">OE749_10930</name>
</gene>
<evidence type="ECO:0000256" key="7">
    <source>
        <dbReference type="ARBA" id="ARBA00022840"/>
    </source>
</evidence>
<keyword evidence="3 11" id="KW-0227">DNA damage</keyword>
<dbReference type="HAMAP" id="MF_01487">
    <property type="entry name" value="RecD"/>
    <property type="match status" value="1"/>
</dbReference>
<proteinExistence type="inferred from homology"/>
<feature type="binding site" evidence="11">
    <location>
        <begin position="174"/>
        <end position="181"/>
    </location>
    <ligand>
        <name>ATP</name>
        <dbReference type="ChEBI" id="CHEBI:30616"/>
    </ligand>
</feature>
<evidence type="ECO:0000313" key="14">
    <source>
        <dbReference type="Proteomes" id="UP001652504"/>
    </source>
</evidence>
<evidence type="ECO:0000256" key="3">
    <source>
        <dbReference type="ARBA" id="ARBA00022763"/>
    </source>
</evidence>
<dbReference type="Gene3D" id="3.40.50.300">
    <property type="entry name" value="P-loop containing nucleotide triphosphate hydrolases"/>
    <property type="match status" value="3"/>
</dbReference>
<dbReference type="PANTHER" id="PTHR43788:SF6">
    <property type="entry name" value="DNA HELICASE B"/>
    <property type="match status" value="1"/>
</dbReference>
<keyword evidence="2 11" id="KW-0547">Nucleotide-binding</keyword>
<keyword evidence="1 11" id="KW-0540">Nuclease</keyword>
<dbReference type="Pfam" id="PF13245">
    <property type="entry name" value="AAA_19"/>
    <property type="match status" value="1"/>
</dbReference>
<evidence type="ECO:0000256" key="1">
    <source>
        <dbReference type="ARBA" id="ARBA00022722"/>
    </source>
</evidence>
<reference evidence="13 14" key="1">
    <citation type="submission" date="2022-10" db="EMBL/GenBank/DDBJ databases">
        <title>Aestuariibacter sp. AA17 isolated from Montipora capitata coral fragment.</title>
        <authorList>
            <person name="Emsley S.A."/>
            <person name="Pfannmuller K.M."/>
            <person name="Loughran R.M."/>
            <person name="Shlafstein M."/>
            <person name="Papke E."/>
            <person name="Saw J.H."/>
            <person name="Ushijima B."/>
            <person name="Videau P."/>
        </authorList>
    </citation>
    <scope>NUCLEOTIDE SEQUENCE [LARGE SCALE GENOMIC DNA]</scope>
    <source>
        <strain evidence="13 14">AA17</strain>
    </source>
</reference>
<evidence type="ECO:0000259" key="12">
    <source>
        <dbReference type="SMART" id="SM00382"/>
    </source>
</evidence>
<evidence type="ECO:0000313" key="13">
    <source>
        <dbReference type="EMBL" id="MCV2885205.1"/>
    </source>
</evidence>
<evidence type="ECO:0000256" key="8">
    <source>
        <dbReference type="ARBA" id="ARBA00023125"/>
    </source>
</evidence>
<dbReference type="Pfam" id="PF13538">
    <property type="entry name" value="UvrD_C_2"/>
    <property type="match status" value="1"/>
</dbReference>
<sequence>MVKDGLRKLLEMGIVSERDYAFGCFLNDHESGHAALIAYIGCYLSQRLSQQDTCIDATEIRQPFLPVFTFPDPDILLLKLAECHLVAFGPSNEVLDKPIVVDNGKLYLQRYWFYEKQLASQLLERAGQRRNIDSTLAKSVIKTLFSETAGTEDIDWQQIAVALAASKRLSFITGGPGTGKTTTVAKLLALLQSLARAQGQPCRIKLVAPTGKAAARLSESLEQAKTRLPDAFAAHLPTQCSTVHRLLKVIPNRTQFKHNIRHPLALDVLVVDEASMIDLPLMSKLFDALPQHAQVIMLGDKEQLASVEAGSVLADICDAGLQQESVTYSAEMCESIASLTDIYLTPQRISHAVVPPHEPTQTTYSGISDNVVMLQKSHRFSADSSIGHLALSIKNGNINGAMQVLKSEQHDTVQLKANQSPQDVVNDIAKHVDAYFNAVLNGDIQLAFACLQAQQILCAQRNGEWGVEQMNARIEAALFRLGRIDLTFDYYVGRPIMLSENDHALKLFNGDIGIVFPDSDNPELNKVYFPDGKGGVRGILPGRLPAHETTFAMTVHKSQGSEFQRVLLCLPNAKQGATKGLNRELLYTALTRAKQHFTVFGTQDEIATCIHTRCQRSSGLASRLIAS</sequence>
<comment type="function">
    <text evidence="11">A helicase/nuclease that prepares dsDNA breaks (DSB) for recombinational DNA repair. Binds to DSBs and unwinds DNA via a highly rapid and processive ATP-dependent bidirectional helicase activity. Unwinds dsDNA until it encounters a Chi (crossover hotspot instigator) sequence from the 3' direction. Cuts ssDNA a few nucleotides 3' to the Chi site. The properties and activities of the enzyme are changed at Chi. The Chi-altered holoenzyme produces a long 3'-ssDNA overhang and facilitates RecA-binding to the ssDNA for homologous DNA recombination and repair. Holoenzyme degrades any linearized DNA that is unable to undergo homologous recombination. In the holoenzyme this subunit has ssDNA-dependent ATPase and 5'-3' helicase activity. When added to pre-assembled RecBC greatly stimulates nuclease activity and augments holoenzyme processivity. Negatively regulates the RecA-loading ability of RecBCD.</text>
</comment>
<dbReference type="SUPFAM" id="SSF52540">
    <property type="entry name" value="P-loop containing nucleoside triphosphate hydrolases"/>
    <property type="match status" value="2"/>
</dbReference>
<evidence type="ECO:0000256" key="10">
    <source>
        <dbReference type="ARBA" id="ARBA00023235"/>
    </source>
</evidence>
<keyword evidence="8 11" id="KW-0238">DNA-binding</keyword>
<dbReference type="EMBL" id="JAOWKX010000005">
    <property type="protein sequence ID" value="MCV2885205.1"/>
    <property type="molecule type" value="Genomic_DNA"/>
</dbReference>
<dbReference type="CDD" id="cd18809">
    <property type="entry name" value="SF1_C_RecD"/>
    <property type="match status" value="1"/>
</dbReference>
<comment type="catalytic activity">
    <reaction evidence="11">
        <text>ATP + H2O = ADP + phosphate + H(+)</text>
        <dbReference type="Rhea" id="RHEA:13065"/>
        <dbReference type="ChEBI" id="CHEBI:15377"/>
        <dbReference type="ChEBI" id="CHEBI:15378"/>
        <dbReference type="ChEBI" id="CHEBI:30616"/>
        <dbReference type="ChEBI" id="CHEBI:43474"/>
        <dbReference type="ChEBI" id="CHEBI:456216"/>
        <dbReference type="EC" id="5.6.2.3"/>
    </reaction>
</comment>
<dbReference type="InterPro" id="IPR050534">
    <property type="entry name" value="Coronavir_polyprotein_1ab"/>
</dbReference>
<protein>
    <recommendedName>
        <fullName evidence="11">RecBCD enzyme subunit RecD</fullName>
        <ecNumber evidence="11">5.6.2.3</ecNumber>
    </recommendedName>
    <alternativeName>
        <fullName evidence="11">DNA 5'-3' helicase subunit RecD</fullName>
    </alternativeName>
    <alternativeName>
        <fullName evidence="11">Exonuclease V subunit RecD</fullName>
        <shortName evidence="11">ExoV subunit RecD</shortName>
    </alternativeName>
    <alternativeName>
        <fullName evidence="11">Helicase/nuclease RecBCD subunit RecD</fullName>
    </alternativeName>
</protein>
<dbReference type="InterPro" id="IPR027417">
    <property type="entry name" value="P-loop_NTPase"/>
</dbReference>
<dbReference type="PANTHER" id="PTHR43788">
    <property type="entry name" value="DNA2/NAM7 HELICASE FAMILY MEMBER"/>
    <property type="match status" value="1"/>
</dbReference>
<keyword evidence="14" id="KW-1185">Reference proteome</keyword>
<dbReference type="EC" id="5.6.2.3" evidence="11"/>
<organism evidence="13 14">
    <name type="scientific">Fluctibacter corallii</name>
    <dbReference type="NCBI Taxonomy" id="2984329"/>
    <lineage>
        <taxon>Bacteria</taxon>
        <taxon>Pseudomonadati</taxon>
        <taxon>Pseudomonadota</taxon>
        <taxon>Gammaproteobacteria</taxon>
        <taxon>Alteromonadales</taxon>
        <taxon>Alteromonadaceae</taxon>
        <taxon>Fluctibacter</taxon>
    </lineage>
</organism>
<comment type="caution">
    <text evidence="13">The sequence shown here is derived from an EMBL/GenBank/DDBJ whole genome shotgun (WGS) entry which is preliminary data.</text>
</comment>
<dbReference type="GO" id="GO:0008854">
    <property type="term" value="F:exodeoxyribonuclease V activity"/>
    <property type="evidence" value="ECO:0007669"/>
    <property type="project" value="UniProtKB-EC"/>
</dbReference>
<evidence type="ECO:0000256" key="5">
    <source>
        <dbReference type="ARBA" id="ARBA00022806"/>
    </source>
</evidence>
<dbReference type="SMART" id="SM00382">
    <property type="entry name" value="AAA"/>
    <property type="match status" value="1"/>
</dbReference>
<keyword evidence="6 11" id="KW-0269">Exonuclease</keyword>
<dbReference type="InterPro" id="IPR041851">
    <property type="entry name" value="RecD_N_sf"/>
</dbReference>
<dbReference type="Proteomes" id="UP001652504">
    <property type="component" value="Unassembled WGS sequence"/>
</dbReference>
<keyword evidence="10 11" id="KW-0413">Isomerase</keyword>
<accession>A0ABT3A949</accession>
<evidence type="ECO:0000256" key="2">
    <source>
        <dbReference type="ARBA" id="ARBA00022741"/>
    </source>
</evidence>
<evidence type="ECO:0000256" key="11">
    <source>
        <dbReference type="HAMAP-Rule" id="MF_01487"/>
    </source>
</evidence>
<keyword evidence="9 11" id="KW-0234">DNA repair</keyword>
<dbReference type="RefSeq" id="WP_263712494.1">
    <property type="nucleotide sequence ID" value="NZ_JAOWKX010000005.1"/>
</dbReference>
<evidence type="ECO:0000256" key="9">
    <source>
        <dbReference type="ARBA" id="ARBA00023204"/>
    </source>
</evidence>
<comment type="miscellaneous">
    <text evidence="11">In the RecBCD complex, RecB has a slow 3'-5' helicase, an exonuclease activity and loads RecA onto ssDNA, RecD has a fast 5'-3' helicase activity, while RecC stimulates the ATPase and processivity of the RecB helicase and contributes to recognition of the Chi site.</text>
</comment>
<evidence type="ECO:0000256" key="4">
    <source>
        <dbReference type="ARBA" id="ARBA00022801"/>
    </source>
</evidence>
<keyword evidence="4 11" id="KW-0378">Hydrolase</keyword>
<keyword evidence="7 11" id="KW-0067">ATP-binding</keyword>
<dbReference type="CDD" id="cd17933">
    <property type="entry name" value="DEXSc_RecD-like"/>
    <property type="match status" value="1"/>
</dbReference>
<dbReference type="Gene3D" id="1.10.10.1020">
    <property type="entry name" value="RecBCD complex, subunit RecD, N-terminal domain"/>
    <property type="match status" value="1"/>
</dbReference>
<keyword evidence="5 11" id="KW-0347">Helicase</keyword>
<dbReference type="InterPro" id="IPR027785">
    <property type="entry name" value="UvrD-like_helicase_C"/>
</dbReference>
<comment type="subunit">
    <text evidence="11">Heterotrimer of RecB, RecC and RecD. All subunits contribute to DNA-binding.</text>
</comment>
<comment type="similarity">
    <text evidence="11">Belongs to the RecD family.</text>
</comment>
<feature type="domain" description="AAA+ ATPase" evidence="12">
    <location>
        <begin position="166"/>
        <end position="324"/>
    </location>
</feature>
<name>A0ABT3A949_9ALTE</name>